<dbReference type="Proteomes" id="UP000269115">
    <property type="component" value="Unassembled WGS sequence"/>
</dbReference>
<sequence>MDAADTLFGQLATHASLCGPIGRQMVTRPSLHAVAAQVCAQQWQVRGIKGPAPSALTLVRGRPGQGARLDSLADALIRRYCERTCLNLASGLDYLTLQRGAEYPQAADVDLHAVETLLNECGPLLLDEYKRVLSCYWGQAEPGQTARWDWLADYLKSRFSSACELARGAGVLDGLELATATMVGIYPRATQRAQFGNGADVRVSLLCLDAEPGGGLDPELASAVLIERQVLGQLRTVVVLYTLAGGLYRFDSRQALLEALARGWGAQASGTFKLNLYQTELSIFQAQARLLFEQQLRLIDAIAAAPLDSQVDPVQTLVARLDEATSLVQVCDVSERQTLASLRGLLPTWLRDADEAPRLQYTEMLVRLARAQQRSGGQSFLHDLPGMPEYAWAQWQAAVHVGHPGFTRAELEDVELVNRQVIAGAGGSGGDFAPAGSIREVTLNLAQLAVGNLGLLRAGSVTLRSRSGAVLPTWLDLAFIKAQVTRLDVGQTYPDLLQHSLLDDPVQSASRQQLFVDQLREQLPMLVLEYCLRQREGVSALSARRVTALCRGEETDAVLRPLGLLREAGAHPDVALNAYLVEGRDPRQGPCLLYRPLHREPLQEFSSRQALFERLCEPGALHDDLLARLPAKAQPVYARGGLEQPHTVRFLPGSDFAPLQVPAPASFSDALIDGDPLVHLYRSCAQELVARARAGSQSSSEQRWAAYAELGWLMFNTLLPLCNGPVAVAGWLVQLTAGLRDTLQQHQSEGDGQLAGWLFNLALTLLASRTDTTRLKLSTPAQRGESPLAQVLEPEFGHALASPSGQALDSLDFSWAAAADRLNGEQRARLVPLQRVQGREGLGAPISHGPWQGLYLHEDRLWVGVSGQVYPVVEEDAGLRIRDAQQPPGPWLRHAADGSWQFDLGLRLRGGMPLNRRIQQLRLANQARVEVLQKELDDYQPVRQASALQLKRDLDEVVKQEPQPSAERLQRYVDDLRRHGQGLAKARESHAQLNQLKTLANFRAQQGNYLFEESSITVQLLYALRSLFMHNKDGINNLRGGQGQDRLRELVLEGTSPTYRQLVVLLEGAKTLTEQIIDCYQALDRLTGQLRQILPGGPAQASRIEAMRGEELAVQAWRSSQINMLGVLVLQADRGHAGGEGIYETVLSARLGLQLELEMGGAFTDQERVQMLDSSVRHYASALQGTQLYKASSAVLQGAAQVEEYQQVLQALHDAAQKQLAGLIRDLPRQPSAPPASGSRSRTLIRTRNRGVVVGQQRRLAGADSDVVVVIDPVEQRELARYEETAEAGIWQPVERPRPAPARATQAQLPGLLERSTRLLNDSAQQLRRAVAQARTAMLPVEMEEILTHQARPLDELARQIEQALTAGNDTDRSAAGQDAALQAKALLEQAKHLRDEGRRLRVQMTLAQLPTVSRVAYLKAQGEVSLHRLQPRKPTRKRKGHAQDFLQEYEIHDKAGQLLWVAHFHYATLDAEPGLYTAAHLKTAAQRFEGGQYQLPADADNERVIQIYRSQIDSRSARALFLDL</sequence>
<evidence type="ECO:0000313" key="3">
    <source>
        <dbReference type="Proteomes" id="UP000269115"/>
    </source>
</evidence>
<dbReference type="RefSeq" id="WP_123752226.1">
    <property type="nucleotide sequence ID" value="NZ_RJUR01000001.1"/>
</dbReference>
<name>A0A9X8EQH8_PSEPU</name>
<accession>A0A9X8EQH8</accession>
<evidence type="ECO:0000313" key="2">
    <source>
        <dbReference type="EMBL" id="ROQ56158.1"/>
    </source>
</evidence>
<gene>
    <name evidence="2" type="ORF">EDF85_0025</name>
</gene>
<reference evidence="2 3" key="1">
    <citation type="submission" date="2018-11" db="EMBL/GenBank/DDBJ databases">
        <title>Genomic analyses of the natural microbiome of Caenorhabditis elegans.</title>
        <authorList>
            <person name="Samuel B."/>
        </authorList>
    </citation>
    <scope>NUCLEOTIDE SEQUENCE [LARGE SCALE GENOMIC DNA]</scope>
    <source>
        <strain evidence="2 3">BIGb0473</strain>
    </source>
</reference>
<organism evidence="2 3">
    <name type="scientific">Pseudomonas putida</name>
    <name type="common">Arthrobacter siderocapsulatus</name>
    <dbReference type="NCBI Taxonomy" id="303"/>
    <lineage>
        <taxon>Bacteria</taxon>
        <taxon>Pseudomonadati</taxon>
        <taxon>Pseudomonadota</taxon>
        <taxon>Gammaproteobacteria</taxon>
        <taxon>Pseudomonadales</taxon>
        <taxon>Pseudomonadaceae</taxon>
        <taxon>Pseudomonas</taxon>
    </lineage>
</organism>
<dbReference type="EMBL" id="RJUR01000001">
    <property type="protein sequence ID" value="ROQ56158.1"/>
    <property type="molecule type" value="Genomic_DNA"/>
</dbReference>
<protein>
    <submittedName>
        <fullName evidence="2">Uncharacterized protein</fullName>
    </submittedName>
</protein>
<comment type="caution">
    <text evidence="2">The sequence shown here is derived from an EMBL/GenBank/DDBJ whole genome shotgun (WGS) entry which is preliminary data.</text>
</comment>
<evidence type="ECO:0000256" key="1">
    <source>
        <dbReference type="SAM" id="MobiDB-lite"/>
    </source>
</evidence>
<proteinExistence type="predicted"/>
<feature type="region of interest" description="Disordered" evidence="1">
    <location>
        <begin position="1226"/>
        <end position="1248"/>
    </location>
</feature>